<dbReference type="EMBL" id="FBVY01000044">
    <property type="protein sequence ID" value="CUX02575.1"/>
    <property type="molecule type" value="Genomic_DNA"/>
</dbReference>
<dbReference type="Proteomes" id="UP000191933">
    <property type="component" value="Unassembled WGS sequence"/>
</dbReference>
<reference evidence="1 2" key="1">
    <citation type="submission" date="2016-01" db="EMBL/GenBank/DDBJ databases">
        <authorList>
            <person name="Regsiter A."/>
            <person name="william w."/>
        </authorList>
    </citation>
    <scope>NUCLEOTIDE SEQUENCE [LARGE SCALE GENOMIC DNA]</scope>
    <source>
        <strain evidence="1 2">CFBP 5494</strain>
    </source>
</reference>
<proteinExistence type="predicted"/>
<comment type="caution">
    <text evidence="1">The sequence shown here is derived from an EMBL/GenBank/DDBJ whole genome shotgun (WGS) entry which is preliminary data.</text>
</comment>
<protein>
    <submittedName>
        <fullName evidence="1">Uncharacterized protein</fullName>
    </submittedName>
</protein>
<dbReference type="AlphaFoldDB" id="A0A9W5B7H6"/>
<keyword evidence="2" id="KW-1185">Reference proteome</keyword>
<sequence>MCQTEVGWWQVLHALPLTRAGSGLLADRLEFVASDYFDTAGVLQANNSLLAKPGHAPRYRLNRHPEIIADIRSRHRQIDNSHIALSTIKVNKEHRKFLEGALAANHEQMLLGPNHASQGERHQFAAVNFVSFCLDRRQSGWHDRLGVEAPTPPRLKTECFPLHMERDNLPAAVCKQTVDAHSPGLDPVQRSRLFALRINLTTGCMESDRARADNRHW</sequence>
<evidence type="ECO:0000313" key="1">
    <source>
        <dbReference type="EMBL" id="CUX02575.1"/>
    </source>
</evidence>
<name>A0A9W5B7H6_9HYPH</name>
<gene>
    <name evidence="1" type="ORF">AGR2A_pa60068</name>
</gene>
<organism evidence="1 2">
    <name type="scientific">Agrobacterium genomosp. 2 str. CFBP 5494</name>
    <dbReference type="NCBI Taxonomy" id="1183436"/>
    <lineage>
        <taxon>Bacteria</taxon>
        <taxon>Pseudomonadati</taxon>
        <taxon>Pseudomonadota</taxon>
        <taxon>Alphaproteobacteria</taxon>
        <taxon>Hyphomicrobiales</taxon>
        <taxon>Rhizobiaceae</taxon>
        <taxon>Rhizobium/Agrobacterium group</taxon>
        <taxon>Agrobacterium</taxon>
        <taxon>Agrobacterium tumefaciens complex</taxon>
    </lineage>
</organism>
<evidence type="ECO:0000313" key="2">
    <source>
        <dbReference type="Proteomes" id="UP000191933"/>
    </source>
</evidence>
<accession>A0A9W5B7H6</accession>